<dbReference type="EMBL" id="VDUZ01000014">
    <property type="protein sequence ID" value="TXL75410.1"/>
    <property type="molecule type" value="Genomic_DNA"/>
</dbReference>
<dbReference type="NCBIfam" id="NF005559">
    <property type="entry name" value="PRK07231.1"/>
    <property type="match status" value="1"/>
</dbReference>
<evidence type="ECO:0000256" key="1">
    <source>
        <dbReference type="ARBA" id="ARBA00006484"/>
    </source>
</evidence>
<evidence type="ECO:0000256" key="2">
    <source>
        <dbReference type="ARBA" id="ARBA00023002"/>
    </source>
</evidence>
<evidence type="ECO:0000256" key="3">
    <source>
        <dbReference type="ARBA" id="ARBA00023027"/>
    </source>
</evidence>
<comment type="similarity">
    <text evidence="1">Belongs to the short-chain dehydrogenases/reductases (SDR) family.</text>
</comment>
<evidence type="ECO:0000313" key="6">
    <source>
        <dbReference type="Proteomes" id="UP000321638"/>
    </source>
</evidence>
<dbReference type="InterPro" id="IPR057326">
    <property type="entry name" value="KR_dom"/>
</dbReference>
<evidence type="ECO:0000313" key="5">
    <source>
        <dbReference type="EMBL" id="TXL75410.1"/>
    </source>
</evidence>
<dbReference type="PANTHER" id="PTHR24321">
    <property type="entry name" value="DEHYDROGENASES, SHORT CHAIN"/>
    <property type="match status" value="1"/>
</dbReference>
<organism evidence="5 6">
    <name type="scientific">Vineibacter terrae</name>
    <dbReference type="NCBI Taxonomy" id="2586908"/>
    <lineage>
        <taxon>Bacteria</taxon>
        <taxon>Pseudomonadati</taxon>
        <taxon>Pseudomonadota</taxon>
        <taxon>Alphaproteobacteria</taxon>
        <taxon>Hyphomicrobiales</taxon>
        <taxon>Vineibacter</taxon>
    </lineage>
</organism>
<comment type="caution">
    <text evidence="5">The sequence shown here is derived from an EMBL/GenBank/DDBJ whole genome shotgun (WGS) entry which is preliminary data.</text>
</comment>
<dbReference type="FunFam" id="3.40.50.720:FF:000084">
    <property type="entry name" value="Short-chain dehydrogenase reductase"/>
    <property type="match status" value="1"/>
</dbReference>
<dbReference type="InterPro" id="IPR020904">
    <property type="entry name" value="Sc_DH/Rdtase_CS"/>
</dbReference>
<dbReference type="GO" id="GO:0016491">
    <property type="term" value="F:oxidoreductase activity"/>
    <property type="evidence" value="ECO:0007669"/>
    <property type="project" value="UniProtKB-KW"/>
</dbReference>
<dbReference type="InterPro" id="IPR002347">
    <property type="entry name" value="SDR_fam"/>
</dbReference>
<dbReference type="InterPro" id="IPR036291">
    <property type="entry name" value="NAD(P)-bd_dom_sf"/>
</dbReference>
<keyword evidence="3" id="KW-0520">NAD</keyword>
<dbReference type="PRINTS" id="PR00081">
    <property type="entry name" value="GDHRDH"/>
</dbReference>
<dbReference type="SUPFAM" id="SSF51735">
    <property type="entry name" value="NAD(P)-binding Rossmann-fold domains"/>
    <property type="match status" value="1"/>
</dbReference>
<dbReference type="RefSeq" id="WP_147847624.1">
    <property type="nucleotide sequence ID" value="NZ_VDUZ01000014.1"/>
</dbReference>
<dbReference type="CDD" id="cd05233">
    <property type="entry name" value="SDR_c"/>
    <property type="match status" value="1"/>
</dbReference>
<dbReference type="PROSITE" id="PS51257">
    <property type="entry name" value="PROKAR_LIPOPROTEIN"/>
    <property type="match status" value="1"/>
</dbReference>
<dbReference type="OrthoDB" id="7375193at2"/>
<feature type="domain" description="Ketoreductase" evidence="4">
    <location>
        <begin position="10"/>
        <end position="193"/>
    </location>
</feature>
<dbReference type="Proteomes" id="UP000321638">
    <property type="component" value="Unassembled WGS sequence"/>
</dbReference>
<name>A0A5C8PNB7_9HYPH</name>
<gene>
    <name evidence="5" type="ORF">FHP25_14305</name>
</gene>
<dbReference type="PRINTS" id="PR00080">
    <property type="entry name" value="SDRFAMILY"/>
</dbReference>
<dbReference type="Gene3D" id="3.40.50.720">
    <property type="entry name" value="NAD(P)-binding Rossmann-like Domain"/>
    <property type="match status" value="1"/>
</dbReference>
<reference evidence="5 6" key="1">
    <citation type="submission" date="2019-06" db="EMBL/GenBank/DDBJ databases">
        <title>New taxonomy in bacterial strain CC-CFT640, isolated from vineyard.</title>
        <authorList>
            <person name="Lin S.-Y."/>
            <person name="Tsai C.-F."/>
            <person name="Young C.-C."/>
        </authorList>
    </citation>
    <scope>NUCLEOTIDE SEQUENCE [LARGE SCALE GENOMIC DNA]</scope>
    <source>
        <strain evidence="5 6">CC-CFT640</strain>
    </source>
</reference>
<accession>A0A5C8PNB7</accession>
<dbReference type="AlphaFoldDB" id="A0A5C8PNB7"/>
<dbReference type="SMART" id="SM00822">
    <property type="entry name" value="PKS_KR"/>
    <property type="match status" value="1"/>
</dbReference>
<proteinExistence type="inferred from homology"/>
<dbReference type="Pfam" id="PF13561">
    <property type="entry name" value="adh_short_C2"/>
    <property type="match status" value="1"/>
</dbReference>
<evidence type="ECO:0000259" key="4">
    <source>
        <dbReference type="SMART" id="SM00822"/>
    </source>
</evidence>
<protein>
    <submittedName>
        <fullName evidence="5">SDR family oxidoreductase</fullName>
    </submittedName>
</protein>
<keyword evidence="2" id="KW-0560">Oxidoreductase</keyword>
<keyword evidence="6" id="KW-1185">Reference proteome</keyword>
<dbReference type="PROSITE" id="PS00061">
    <property type="entry name" value="ADH_SHORT"/>
    <property type="match status" value="1"/>
</dbReference>
<sequence length="270" mass="27346">MSEAGRFVGKTAVVTGGSSGIGLAACRRLHDEGANVVIAARRADTGAQVAASFASDRVLFQPTDVTQRSQLDALFESAVARFGRLDVVVNNAGAASFGPVQTLRAQKWRQSIDINLNAVFDACQAAVPHLRATIAAGLATGAAIVNVASIAATGGDRGMAAYNAAKAGALNFTRSLALELAPHGIRVNAISPGAVDTPLAAATAQVPRIAAAFNAAIPLGRYGRPEEIASAIAFLAADEASFITGANLLVDGGVSAGTGHPDLTRLFDGS</sequence>
<dbReference type="PANTHER" id="PTHR24321:SF8">
    <property type="entry name" value="ESTRADIOL 17-BETA-DEHYDROGENASE 8-RELATED"/>
    <property type="match status" value="1"/>
</dbReference>